<organism evidence="3 4">
    <name type="scientific">Georgenia wutianyii</name>
    <dbReference type="NCBI Taxonomy" id="2585135"/>
    <lineage>
        <taxon>Bacteria</taxon>
        <taxon>Bacillati</taxon>
        <taxon>Actinomycetota</taxon>
        <taxon>Actinomycetes</taxon>
        <taxon>Micrococcales</taxon>
        <taxon>Bogoriellaceae</taxon>
        <taxon>Georgenia</taxon>
    </lineage>
</organism>
<name>A0ABX5VJC1_9MICO</name>
<sequence>MTGTMADHVVAITRDLFTAMVDGEPGALGEVPGTAPVLTDPVRAWVDIRGDRALRILVATGRVTAERITRALLDLEEHDDVAADDVGDALGEIANVIGGNVKGLLPDRSVLSLPVVAFGGPAPDGAPLWTRSLQWREEALVVSMGDVPVNQEEYL</sequence>
<keyword evidence="1" id="KW-0145">Chemotaxis</keyword>
<dbReference type="Proteomes" id="UP000313948">
    <property type="component" value="Chromosome"/>
</dbReference>
<dbReference type="Pfam" id="PF13690">
    <property type="entry name" value="CheX"/>
    <property type="match status" value="1"/>
</dbReference>
<dbReference type="InterPro" id="IPR028976">
    <property type="entry name" value="CheC-like_sf"/>
</dbReference>
<evidence type="ECO:0000256" key="1">
    <source>
        <dbReference type="ARBA" id="ARBA00022500"/>
    </source>
</evidence>
<evidence type="ECO:0000313" key="4">
    <source>
        <dbReference type="Proteomes" id="UP000313948"/>
    </source>
</evidence>
<dbReference type="SUPFAM" id="SSF103039">
    <property type="entry name" value="CheC-like"/>
    <property type="match status" value="1"/>
</dbReference>
<evidence type="ECO:0000259" key="2">
    <source>
        <dbReference type="Pfam" id="PF13690"/>
    </source>
</evidence>
<evidence type="ECO:0000313" key="3">
    <source>
        <dbReference type="EMBL" id="QDB78195.1"/>
    </source>
</evidence>
<dbReference type="Gene3D" id="3.40.1550.10">
    <property type="entry name" value="CheC-like"/>
    <property type="match status" value="1"/>
</dbReference>
<gene>
    <name evidence="3" type="ORF">FE251_01495</name>
</gene>
<protein>
    <submittedName>
        <fullName evidence="3">Chemotaxis protein CheX</fullName>
    </submittedName>
</protein>
<keyword evidence="4" id="KW-1185">Reference proteome</keyword>
<accession>A0ABX5VJC1</accession>
<reference evidence="3 4" key="1">
    <citation type="submission" date="2019-05" db="EMBL/GenBank/DDBJ databases">
        <title>Georgenia *** sp. nov., and Georgenia *** sp. nov., isolated from the intestinal contents of plateau pika (Ochotona curzoniae) in the Qinghai-Tibet plateau of China.</title>
        <authorList>
            <person name="Tian Z."/>
        </authorList>
    </citation>
    <scope>NUCLEOTIDE SEQUENCE [LARGE SCALE GENOMIC DNA]</scope>
    <source>
        <strain evidence="3 4">Z294</strain>
    </source>
</reference>
<dbReference type="InterPro" id="IPR028051">
    <property type="entry name" value="CheX-like_dom"/>
</dbReference>
<dbReference type="EMBL" id="CP040899">
    <property type="protein sequence ID" value="QDB78195.1"/>
    <property type="molecule type" value="Genomic_DNA"/>
</dbReference>
<dbReference type="RefSeq" id="WP_139947522.1">
    <property type="nucleotide sequence ID" value="NZ_CP040899.1"/>
</dbReference>
<proteinExistence type="predicted"/>
<feature type="domain" description="Chemotaxis phosphatase CheX-like" evidence="2">
    <location>
        <begin position="44"/>
        <end position="119"/>
    </location>
</feature>